<dbReference type="GO" id="GO:0004174">
    <property type="term" value="F:electron-transferring-flavoprotein dehydrogenase activity"/>
    <property type="evidence" value="ECO:0007669"/>
    <property type="project" value="UniProtKB-EC"/>
</dbReference>
<dbReference type="InterPro" id="IPR005629">
    <property type="entry name" value="Skn1/Kre6/Sbg1"/>
</dbReference>
<feature type="compositionally biased region" description="Low complexity" evidence="21">
    <location>
        <begin position="690"/>
        <end position="704"/>
    </location>
</feature>
<feature type="domain" description="GH16" evidence="22">
    <location>
        <begin position="900"/>
        <end position="1288"/>
    </location>
</feature>
<keyword evidence="8" id="KW-0812">Transmembrane</keyword>
<evidence type="ECO:0000256" key="15">
    <source>
        <dbReference type="ARBA" id="ARBA00023004"/>
    </source>
</evidence>
<evidence type="ECO:0000256" key="12">
    <source>
        <dbReference type="ARBA" id="ARBA00022982"/>
    </source>
</evidence>
<keyword evidence="11" id="KW-0735">Signal-anchor</keyword>
<name>A0AAV5GK45_9BASI</name>
<evidence type="ECO:0000256" key="2">
    <source>
        <dbReference type="ARBA" id="ARBA00001974"/>
    </source>
</evidence>
<dbReference type="SUPFAM" id="SSF54373">
    <property type="entry name" value="FAD-linked reductases, C-terminal domain"/>
    <property type="match status" value="1"/>
</dbReference>
<dbReference type="GO" id="GO:0051536">
    <property type="term" value="F:iron-sulfur cluster binding"/>
    <property type="evidence" value="ECO:0007669"/>
    <property type="project" value="UniProtKB-KW"/>
</dbReference>
<comment type="caution">
    <text evidence="23">The sequence shown here is derived from an EMBL/GenBank/DDBJ whole genome shotgun (WGS) entry which is preliminary data.</text>
</comment>
<keyword evidence="24" id="KW-1185">Reference proteome</keyword>
<keyword evidence="16" id="KW-0411">Iron-sulfur</keyword>
<evidence type="ECO:0000259" key="22">
    <source>
        <dbReference type="PROSITE" id="PS51762"/>
    </source>
</evidence>
<keyword evidence="15" id="KW-0408">Iron</keyword>
<dbReference type="Pfam" id="PF21162">
    <property type="entry name" value="ETFQO_UQ-bd"/>
    <property type="match status" value="1"/>
</dbReference>
<evidence type="ECO:0000313" key="23">
    <source>
        <dbReference type="EMBL" id="GJN90583.1"/>
    </source>
</evidence>
<evidence type="ECO:0000256" key="7">
    <source>
        <dbReference type="ARBA" id="ARBA00022630"/>
    </source>
</evidence>
<keyword evidence="14" id="KW-0560">Oxidoreductase</keyword>
<keyword evidence="20" id="KW-0961">Cell wall biogenesis/degradation</keyword>
<dbReference type="SUPFAM" id="SSF54862">
    <property type="entry name" value="4Fe-4S ferredoxins"/>
    <property type="match status" value="1"/>
</dbReference>
<comment type="similarity">
    <text evidence="4">Belongs to the SKN1/KRE6 family.</text>
</comment>
<dbReference type="Pfam" id="PF05187">
    <property type="entry name" value="Fer4_ETF_QO"/>
    <property type="match status" value="1"/>
</dbReference>
<keyword evidence="12" id="KW-0249">Electron transport</keyword>
<reference evidence="23 24" key="1">
    <citation type="submission" date="2021-12" db="EMBL/GenBank/DDBJ databases">
        <title>High titer production of polyol ester of fatty acids by Rhodotorula paludigena BS15 towards product separation-free biomass refinery.</title>
        <authorList>
            <person name="Mano J."/>
            <person name="Ono H."/>
            <person name="Tanaka T."/>
            <person name="Naito K."/>
            <person name="Sushida H."/>
            <person name="Ike M."/>
            <person name="Tokuyasu K."/>
            <person name="Kitaoka M."/>
        </authorList>
    </citation>
    <scope>NUCLEOTIDE SEQUENCE [LARGE SCALE GENOMIC DNA]</scope>
    <source>
        <strain evidence="23 24">BS15</strain>
    </source>
</reference>
<dbReference type="Gene3D" id="2.60.120.200">
    <property type="match status" value="2"/>
</dbReference>
<dbReference type="Gene3D" id="3.30.70.20">
    <property type="match status" value="1"/>
</dbReference>
<dbReference type="Pfam" id="PF13450">
    <property type="entry name" value="NAD_binding_8"/>
    <property type="match status" value="1"/>
</dbReference>
<evidence type="ECO:0000256" key="18">
    <source>
        <dbReference type="ARBA" id="ARBA00023136"/>
    </source>
</evidence>
<dbReference type="Proteomes" id="UP001342314">
    <property type="component" value="Unassembled WGS sequence"/>
</dbReference>
<feature type="region of interest" description="Disordered" evidence="21">
    <location>
        <begin position="670"/>
        <end position="742"/>
    </location>
</feature>
<dbReference type="InterPro" id="IPR013320">
    <property type="entry name" value="ConA-like_dom_sf"/>
</dbReference>
<evidence type="ECO:0000256" key="4">
    <source>
        <dbReference type="ARBA" id="ARBA00010962"/>
    </source>
</evidence>
<evidence type="ECO:0000256" key="16">
    <source>
        <dbReference type="ARBA" id="ARBA00023014"/>
    </source>
</evidence>
<dbReference type="InterPro" id="IPR000757">
    <property type="entry name" value="Beta-glucanase-like"/>
</dbReference>
<evidence type="ECO:0000256" key="20">
    <source>
        <dbReference type="ARBA" id="ARBA00023316"/>
    </source>
</evidence>
<organism evidence="23 24">
    <name type="scientific">Rhodotorula paludigena</name>
    <dbReference type="NCBI Taxonomy" id="86838"/>
    <lineage>
        <taxon>Eukaryota</taxon>
        <taxon>Fungi</taxon>
        <taxon>Dikarya</taxon>
        <taxon>Basidiomycota</taxon>
        <taxon>Pucciniomycotina</taxon>
        <taxon>Microbotryomycetes</taxon>
        <taxon>Sporidiobolales</taxon>
        <taxon>Sporidiobolaceae</taxon>
        <taxon>Rhodotorula</taxon>
    </lineage>
</organism>
<proteinExistence type="inferred from homology"/>
<dbReference type="Gene3D" id="3.30.9.90">
    <property type="match status" value="1"/>
</dbReference>
<evidence type="ECO:0000256" key="14">
    <source>
        <dbReference type="ARBA" id="ARBA00023002"/>
    </source>
</evidence>
<evidence type="ECO:0000256" key="11">
    <source>
        <dbReference type="ARBA" id="ARBA00022968"/>
    </source>
</evidence>
<evidence type="ECO:0000256" key="17">
    <source>
        <dbReference type="ARBA" id="ARBA00023075"/>
    </source>
</evidence>
<evidence type="ECO:0000256" key="1">
    <source>
        <dbReference type="ARBA" id="ARBA00001966"/>
    </source>
</evidence>
<keyword evidence="13" id="KW-1133">Transmembrane helix</keyword>
<dbReference type="Gene3D" id="3.50.50.60">
    <property type="entry name" value="FAD/NAD(P)-binding domain"/>
    <property type="match status" value="1"/>
</dbReference>
<evidence type="ECO:0000256" key="21">
    <source>
        <dbReference type="SAM" id="MobiDB-lite"/>
    </source>
</evidence>
<keyword evidence="18" id="KW-0472">Membrane</keyword>
<evidence type="ECO:0000256" key="9">
    <source>
        <dbReference type="ARBA" id="ARBA00022723"/>
    </source>
</evidence>
<evidence type="ECO:0000256" key="3">
    <source>
        <dbReference type="ARBA" id="ARBA00004606"/>
    </source>
</evidence>
<evidence type="ECO:0000256" key="6">
    <source>
        <dbReference type="ARBA" id="ARBA00022448"/>
    </source>
</evidence>
<dbReference type="SUPFAM" id="SSF49899">
    <property type="entry name" value="Concanavalin A-like lectins/glucanases"/>
    <property type="match status" value="1"/>
</dbReference>
<dbReference type="GO" id="GO:0005743">
    <property type="term" value="C:mitochondrial inner membrane"/>
    <property type="evidence" value="ECO:0007669"/>
    <property type="project" value="TreeGrafter"/>
</dbReference>
<dbReference type="InterPro" id="IPR040156">
    <property type="entry name" value="ETF-QO"/>
</dbReference>
<evidence type="ECO:0000256" key="19">
    <source>
        <dbReference type="ARBA" id="ARBA00023180"/>
    </source>
</evidence>
<dbReference type="EC" id="1.5.5.1" evidence="5"/>
<dbReference type="GO" id="GO:0046872">
    <property type="term" value="F:metal ion binding"/>
    <property type="evidence" value="ECO:0007669"/>
    <property type="project" value="UniProtKB-KW"/>
</dbReference>
<dbReference type="Pfam" id="PF03935">
    <property type="entry name" value="SKN1_KRE6_Sbg1"/>
    <property type="match status" value="2"/>
</dbReference>
<feature type="compositionally biased region" description="Polar residues" evidence="21">
    <location>
        <begin position="673"/>
        <end position="689"/>
    </location>
</feature>
<feature type="region of interest" description="Disordered" evidence="21">
    <location>
        <begin position="627"/>
        <end position="648"/>
    </location>
</feature>
<dbReference type="EMBL" id="BQKY01000007">
    <property type="protein sequence ID" value="GJN90583.1"/>
    <property type="molecule type" value="Genomic_DNA"/>
</dbReference>
<dbReference type="InterPro" id="IPR036188">
    <property type="entry name" value="FAD/NAD-bd_sf"/>
</dbReference>
<dbReference type="PROSITE" id="PS51762">
    <property type="entry name" value="GH16_2"/>
    <property type="match status" value="1"/>
</dbReference>
<keyword evidence="17" id="KW-0830">Ubiquinone</keyword>
<comment type="cofactor">
    <cofactor evidence="2">
        <name>FAD</name>
        <dbReference type="ChEBI" id="CHEBI:57692"/>
    </cofactor>
</comment>
<sequence>MLRTARTLAARAACPRSSLAAPAAAPASSPLRLVSGLPPAAATLPRPAAVRTAARALSSTPQRAQAEPLNQDVNLEGIERVQDEVDVCIVGAGPAGLSAAIHVMKLAQEKGEEIRVVVLEKGAEVGAHILSGAVIEPRALDELIPDWKDKGAPLNQPALSDSMRWLTPTSSFPMPHPPQMANKGNYIISLSRFTRWLAEQAEELGVEIYPGFAGAKLLYTEDGTGIRGVQTNEIGLDKKFEPKDSFEPGMEFLAKVTLLAEGCHGSLSKQVQARFNLREGKDPQTYGLGVKEVWKVKPEKHQPGKVQHTLGWPLDNATYGGTWLYHMEDEMVSLGIVRLKHHPLFADLLEGGECIAYGARALNEGGYQSIPKLTFPGGAMIGDSAGFLNVPKIKGTHTSMKSGMLAAEAAFSAVSAANAADEPSSAPLDVSSYEAAFEQSWVAQELKEVRNLRPSFHSPLGNWGGMAYSGLDSMILKGRVPWTFHHPSEDWKATRPAKEFKPIDYPAPDGVLSFDILTSVSRTGTNHAEDQPVHLHVEPSARAAHVAKNVGEYAGLLGRVCPAAVYEYVDADGAEADAEGKKLVINSQNCIHCKTCSIKRKRRREEEVEKVTIITGLLVVSMSLSTTPATSDHPLASKGDEEAKSGSLEETARAIRAGLVGASYGPYPRPSSLRASSFPSPTGASTAVDSGTPRTPLTRTGTSTSVGLESIFGGSKANLLGSYGRDNEQQQSSSPAARHGGALSGFKEHLDDSIPLPPFLPRSTTVQHVSPLQPSQVAQHPHLLWLKSNASLDDLLHDPSPELDAALDRRAWKRHNLARVLDQLSLLVVTVVLVGLFMGWPVLRFGILGSWDAVQLGERGATGAGGYGPGGINASGFVPVIPNLPRLVDRDTPLEAYYKTGVDGDQYEIVFSDEVRRLGSPPGSFRHYSLITWTLTAIAPLRWQFNVNGRTFWPGDDPYWEAVDLRYDMEWYDPDAAITQDGKLVITLSQEPWNGMNFRSAMLQSWNKFCFTGGLIEVSASFPGSSRAMGFWPGVWTLGNLGRAGYGASVDGTWPYSYDSCDVGTLPNQTWPNGTAPEAARTSGLRDYGGSLSYLPGQRLSACTCPGEDHPGPNVYVGRGAPEIDVTEQQVDWRGTGSTSQSLQFAPMDPGYMWRNETPHFRIFNESRSVQNLFTGAVYQESASIITLTDETSYEGRGFTTFAFEYEPGPAGKITWFVNSTPSWQFMASAMGPNEETQIGQRLVSEEPMSINLNLAISPAFQPPDWSRLIFPGHFRIDYVRVYQKGVPRIGCDPPDHPTAEYIARHPDVYSNQNLTVFPHPFPKNRLGETGCT</sequence>
<evidence type="ECO:0000256" key="10">
    <source>
        <dbReference type="ARBA" id="ARBA00022827"/>
    </source>
</evidence>
<keyword evidence="10" id="KW-0274">FAD</keyword>
<keyword evidence="9" id="KW-0479">Metal-binding</keyword>
<evidence type="ECO:0000256" key="13">
    <source>
        <dbReference type="ARBA" id="ARBA00022989"/>
    </source>
</evidence>
<dbReference type="InterPro" id="IPR049398">
    <property type="entry name" value="ETF-QO/FixC_UQ-bd"/>
</dbReference>
<dbReference type="InterPro" id="IPR007859">
    <property type="entry name" value="ETF-QO/FixX_C"/>
</dbReference>
<keyword evidence="7" id="KW-0285">Flavoprotein</keyword>
<keyword evidence="6" id="KW-0813">Transport</keyword>
<comment type="subcellular location">
    <subcellularLocation>
        <location evidence="3">Membrane</location>
        <topology evidence="3">Single-pass type II membrane protein</topology>
    </subcellularLocation>
</comment>
<gene>
    <name evidence="23" type="ORF">Rhopal_003595-T1</name>
</gene>
<evidence type="ECO:0000256" key="8">
    <source>
        <dbReference type="ARBA" id="ARBA00022692"/>
    </source>
</evidence>
<dbReference type="PANTHER" id="PTHR10617:SF107">
    <property type="entry name" value="ELECTRON TRANSFER FLAVOPROTEIN-UBIQUINONE OXIDOREDUCTASE, MITOCHONDRIAL"/>
    <property type="match status" value="1"/>
</dbReference>
<evidence type="ECO:0000256" key="5">
    <source>
        <dbReference type="ARBA" id="ARBA00012696"/>
    </source>
</evidence>
<keyword evidence="19" id="KW-0325">Glycoprotein</keyword>
<dbReference type="GO" id="GO:0004553">
    <property type="term" value="F:hydrolase activity, hydrolyzing O-glycosyl compounds"/>
    <property type="evidence" value="ECO:0007669"/>
    <property type="project" value="InterPro"/>
</dbReference>
<dbReference type="PANTHER" id="PTHR10617">
    <property type="entry name" value="ELECTRON TRANSFER FLAVOPROTEIN-UBIQUINONE OXIDOREDUCTASE"/>
    <property type="match status" value="1"/>
</dbReference>
<dbReference type="SUPFAM" id="SSF51905">
    <property type="entry name" value="FAD/NAD(P)-binding domain"/>
    <property type="match status" value="1"/>
</dbReference>
<dbReference type="GO" id="GO:0005975">
    <property type="term" value="P:carbohydrate metabolic process"/>
    <property type="evidence" value="ECO:0007669"/>
    <property type="project" value="InterPro"/>
</dbReference>
<accession>A0AAV5GK45</accession>
<evidence type="ECO:0000313" key="24">
    <source>
        <dbReference type="Proteomes" id="UP001342314"/>
    </source>
</evidence>
<protein>
    <recommendedName>
        <fullName evidence="5">electron-transferring-flavoprotein dehydrogenase</fullName>
        <ecNumber evidence="5">1.5.5.1</ecNumber>
    </recommendedName>
</protein>
<comment type="cofactor">
    <cofactor evidence="1">
        <name>[4Fe-4S] cluster</name>
        <dbReference type="ChEBI" id="CHEBI:49883"/>
    </cofactor>
</comment>